<dbReference type="RefSeq" id="WP_211868733.1">
    <property type="nucleotide sequence ID" value="NZ_JAAEDI010000010.1"/>
</dbReference>
<gene>
    <name evidence="8" type="ORF">GXW78_11085</name>
</gene>
<dbReference type="EMBL" id="JAAEDI010000010">
    <property type="protein sequence ID" value="MBR0650208.1"/>
    <property type="molecule type" value="Genomic_DNA"/>
</dbReference>
<dbReference type="Pfam" id="PF00892">
    <property type="entry name" value="EamA"/>
    <property type="match status" value="2"/>
</dbReference>
<dbReference type="InterPro" id="IPR050638">
    <property type="entry name" value="AA-Vitamin_Transporters"/>
</dbReference>
<evidence type="ECO:0000313" key="9">
    <source>
        <dbReference type="Proteomes" id="UP000698752"/>
    </source>
</evidence>
<evidence type="ECO:0000256" key="3">
    <source>
        <dbReference type="ARBA" id="ARBA00022692"/>
    </source>
</evidence>
<keyword evidence="5 6" id="KW-0472">Membrane</keyword>
<proteinExistence type="inferred from homology"/>
<evidence type="ECO:0000256" key="1">
    <source>
        <dbReference type="ARBA" id="ARBA00004141"/>
    </source>
</evidence>
<dbReference type="InterPro" id="IPR000620">
    <property type="entry name" value="EamA_dom"/>
</dbReference>
<feature type="transmembrane region" description="Helical" evidence="6">
    <location>
        <begin position="272"/>
        <end position="289"/>
    </location>
</feature>
<feature type="transmembrane region" description="Helical" evidence="6">
    <location>
        <begin position="155"/>
        <end position="173"/>
    </location>
</feature>
<dbReference type="Proteomes" id="UP000698752">
    <property type="component" value="Unassembled WGS sequence"/>
</dbReference>
<comment type="caution">
    <text evidence="8">The sequence shown here is derived from an EMBL/GenBank/DDBJ whole genome shotgun (WGS) entry which is preliminary data.</text>
</comment>
<dbReference type="PANTHER" id="PTHR32322:SF2">
    <property type="entry name" value="EAMA DOMAIN-CONTAINING PROTEIN"/>
    <property type="match status" value="1"/>
</dbReference>
<feature type="transmembrane region" description="Helical" evidence="6">
    <location>
        <begin position="216"/>
        <end position="235"/>
    </location>
</feature>
<evidence type="ECO:0000259" key="7">
    <source>
        <dbReference type="Pfam" id="PF00892"/>
    </source>
</evidence>
<accession>A0ABS5EGQ1</accession>
<keyword evidence="9" id="KW-1185">Reference proteome</keyword>
<evidence type="ECO:0000313" key="8">
    <source>
        <dbReference type="EMBL" id="MBR0650208.1"/>
    </source>
</evidence>
<dbReference type="SUPFAM" id="SSF103481">
    <property type="entry name" value="Multidrug resistance efflux transporter EmrE"/>
    <property type="match status" value="2"/>
</dbReference>
<keyword evidence="3 6" id="KW-0812">Transmembrane</keyword>
<sequence length="316" mass="31198">MTTTLSPLGIAAGLAASTIWGGAIAVTRLGVSGEASFGPADIAMLRFAVPALLLLPVLRRAWPRLRQVSPWLLALLLGGGGAPFVLIVGSGLSVAGTAEAGALLPGTVPLCVALVSALMGERISSTRVAGLAMIALAVATVVLPAIAVGGGAPSLGHLLLLLAALLAAGYTIALRRSGIGPWEAAAFVSAGSVAGLGPFYLLTMEPAVLAMPLHDVAVQAVFQGIASGILAPVAFAAAVQRLGASKAAAFGSLSPGAACLGGFALLGEMPDGLALVAVLISCIGVALATRTSGAPLRIWPATQGGRTRKCQVEQGA</sequence>
<feature type="transmembrane region" description="Helical" evidence="6">
    <location>
        <begin position="247"/>
        <end position="266"/>
    </location>
</feature>
<name>A0ABS5EGQ1_9PROT</name>
<feature type="transmembrane region" description="Helical" evidence="6">
    <location>
        <begin position="37"/>
        <end position="58"/>
    </location>
</feature>
<feature type="domain" description="EamA" evidence="7">
    <location>
        <begin position="155"/>
        <end position="289"/>
    </location>
</feature>
<protein>
    <submittedName>
        <fullName evidence="8">DMT family transporter</fullName>
    </submittedName>
</protein>
<feature type="transmembrane region" description="Helical" evidence="6">
    <location>
        <begin position="70"/>
        <end position="94"/>
    </location>
</feature>
<evidence type="ECO:0000256" key="6">
    <source>
        <dbReference type="SAM" id="Phobius"/>
    </source>
</evidence>
<feature type="transmembrane region" description="Helical" evidence="6">
    <location>
        <begin position="131"/>
        <end position="149"/>
    </location>
</feature>
<feature type="domain" description="EamA" evidence="7">
    <location>
        <begin position="8"/>
        <end position="142"/>
    </location>
</feature>
<keyword evidence="4 6" id="KW-1133">Transmembrane helix</keyword>
<organism evidence="8 9">
    <name type="scientific">Neoroseomonas terrae</name>
    <dbReference type="NCBI Taxonomy" id="424799"/>
    <lineage>
        <taxon>Bacteria</taxon>
        <taxon>Pseudomonadati</taxon>
        <taxon>Pseudomonadota</taxon>
        <taxon>Alphaproteobacteria</taxon>
        <taxon>Acetobacterales</taxon>
        <taxon>Acetobacteraceae</taxon>
        <taxon>Neoroseomonas</taxon>
    </lineage>
</organism>
<evidence type="ECO:0000256" key="5">
    <source>
        <dbReference type="ARBA" id="ARBA00023136"/>
    </source>
</evidence>
<feature type="transmembrane region" description="Helical" evidence="6">
    <location>
        <begin position="100"/>
        <end position="119"/>
    </location>
</feature>
<dbReference type="InterPro" id="IPR037185">
    <property type="entry name" value="EmrE-like"/>
</dbReference>
<evidence type="ECO:0000256" key="4">
    <source>
        <dbReference type="ARBA" id="ARBA00022989"/>
    </source>
</evidence>
<dbReference type="PANTHER" id="PTHR32322">
    <property type="entry name" value="INNER MEMBRANE TRANSPORTER"/>
    <property type="match status" value="1"/>
</dbReference>
<comment type="subcellular location">
    <subcellularLocation>
        <location evidence="1">Membrane</location>
        <topology evidence="1">Multi-pass membrane protein</topology>
    </subcellularLocation>
</comment>
<evidence type="ECO:0000256" key="2">
    <source>
        <dbReference type="ARBA" id="ARBA00007362"/>
    </source>
</evidence>
<comment type="similarity">
    <text evidence="2">Belongs to the EamA transporter family.</text>
</comment>
<feature type="transmembrane region" description="Helical" evidence="6">
    <location>
        <begin position="185"/>
        <end position="204"/>
    </location>
</feature>
<reference evidence="9" key="1">
    <citation type="journal article" date="2021" name="Syst. Appl. Microbiol.">
        <title>Roseomonas hellenica sp. nov., isolated from roots of wild-growing Alkanna tinctoria.</title>
        <authorList>
            <person name="Rat A."/>
            <person name="Naranjo H.D."/>
            <person name="Lebbe L."/>
            <person name="Cnockaert M."/>
            <person name="Krigas N."/>
            <person name="Grigoriadou K."/>
            <person name="Maloupa E."/>
            <person name="Willems A."/>
        </authorList>
    </citation>
    <scope>NUCLEOTIDE SEQUENCE [LARGE SCALE GENOMIC DNA]</scope>
    <source>
        <strain evidence="9">LMG 31159</strain>
    </source>
</reference>